<evidence type="ECO:0000313" key="1">
    <source>
        <dbReference type="EMBL" id="OQB41471.1"/>
    </source>
</evidence>
<gene>
    <name evidence="1" type="ORF">BWY04_00805</name>
</gene>
<dbReference type="EMBL" id="MWDB01000016">
    <property type="protein sequence ID" value="OQB41471.1"/>
    <property type="molecule type" value="Genomic_DNA"/>
</dbReference>
<dbReference type="Proteomes" id="UP000485621">
    <property type="component" value="Unassembled WGS sequence"/>
</dbReference>
<dbReference type="AlphaFoldDB" id="A0A1V5ZMZ2"/>
<protein>
    <submittedName>
        <fullName evidence="1">Uncharacterized protein</fullName>
    </submittedName>
</protein>
<proteinExistence type="predicted"/>
<comment type="caution">
    <text evidence="1">The sequence shown here is derived from an EMBL/GenBank/DDBJ whole genome shotgun (WGS) entry which is preliminary data.</text>
</comment>
<reference evidence="1" key="1">
    <citation type="submission" date="2017-02" db="EMBL/GenBank/DDBJ databases">
        <title>Delving into the versatile metabolic prowess of the omnipresent phylum Bacteroidetes.</title>
        <authorList>
            <person name="Nobu M.K."/>
            <person name="Mei R."/>
            <person name="Narihiro T."/>
            <person name="Kuroda K."/>
            <person name="Liu W.-T."/>
        </authorList>
    </citation>
    <scope>NUCLEOTIDE SEQUENCE</scope>
    <source>
        <strain evidence="1">ADurb.Bin160</strain>
    </source>
</reference>
<name>A0A1V5ZMZ2_9BACT</name>
<sequence length="46" mass="5630">MGEDPGVRMYETIERRKGPDRTLMDRIDPNKIKEKEWMDMDNKFEQ</sequence>
<accession>A0A1V5ZMZ2</accession>
<organism evidence="1">
    <name type="scientific">candidate division CPR1 bacterium ADurb.Bin160</name>
    <dbReference type="NCBI Taxonomy" id="1852826"/>
    <lineage>
        <taxon>Bacteria</taxon>
        <taxon>candidate division CPR1</taxon>
    </lineage>
</organism>